<dbReference type="GO" id="GO:0003676">
    <property type="term" value="F:nucleic acid binding"/>
    <property type="evidence" value="ECO:0007669"/>
    <property type="project" value="InterPro"/>
</dbReference>
<gene>
    <name evidence="3" type="ORF">CPAG_02798</name>
</gene>
<evidence type="ECO:0000313" key="4">
    <source>
        <dbReference type="Proteomes" id="UP000054567"/>
    </source>
</evidence>
<accession>A0A0J6FBY2</accession>
<dbReference type="InterPro" id="IPR038717">
    <property type="entry name" value="Tc1-like_DDE_dom"/>
</dbReference>
<dbReference type="Gene3D" id="3.30.420.10">
    <property type="entry name" value="Ribonuclease H-like superfamily/Ribonuclease H"/>
    <property type="match status" value="1"/>
</dbReference>
<dbReference type="Proteomes" id="UP000054567">
    <property type="component" value="Unassembled WGS sequence"/>
</dbReference>
<dbReference type="AlphaFoldDB" id="A0A0J6FBY2"/>
<reference evidence="4" key="3">
    <citation type="journal article" date="2010" name="Genome Res.">
        <title>Population genomic sequencing of Coccidioides fungi reveals recent hybridization and transposon control.</title>
        <authorList>
            <person name="Neafsey D.E."/>
            <person name="Barker B.M."/>
            <person name="Sharpton T.J."/>
            <person name="Stajich J.E."/>
            <person name="Park D.J."/>
            <person name="Whiston E."/>
            <person name="Hung C.-Y."/>
            <person name="McMahan C."/>
            <person name="White J."/>
            <person name="Sykes S."/>
            <person name="Heiman D."/>
            <person name="Young S."/>
            <person name="Zeng Q."/>
            <person name="Abouelleil A."/>
            <person name="Aftuck L."/>
            <person name="Bessette D."/>
            <person name="Brown A."/>
            <person name="FitzGerald M."/>
            <person name="Lui A."/>
            <person name="Macdonald J.P."/>
            <person name="Priest M."/>
            <person name="Orbach M.J."/>
            <person name="Galgiani J.N."/>
            <person name="Kirkland T.N."/>
            <person name="Cole G.T."/>
            <person name="Birren B.W."/>
            <person name="Henn M.R."/>
            <person name="Taylor J.W."/>
            <person name="Rounsley S.D."/>
        </authorList>
    </citation>
    <scope>NUCLEOTIDE SEQUENCE [LARGE SCALE GENOMIC DNA]</scope>
    <source>
        <strain evidence="4">RMSCC 3488</strain>
    </source>
</reference>
<organism evidence="3 4">
    <name type="scientific">Coccidioides posadasii RMSCC 3488</name>
    <dbReference type="NCBI Taxonomy" id="454284"/>
    <lineage>
        <taxon>Eukaryota</taxon>
        <taxon>Fungi</taxon>
        <taxon>Dikarya</taxon>
        <taxon>Ascomycota</taxon>
        <taxon>Pezizomycotina</taxon>
        <taxon>Eurotiomycetes</taxon>
        <taxon>Eurotiomycetidae</taxon>
        <taxon>Onygenales</taxon>
        <taxon>Onygenaceae</taxon>
        <taxon>Coccidioides</taxon>
    </lineage>
</organism>
<feature type="domain" description="Tc1-like transposase DDE" evidence="2">
    <location>
        <begin position="133"/>
        <end position="191"/>
    </location>
</feature>
<feature type="chain" id="PRO_5005270947" description="Tc1-like transposase DDE domain-containing protein" evidence="1">
    <location>
        <begin position="17"/>
        <end position="191"/>
    </location>
</feature>
<protein>
    <recommendedName>
        <fullName evidence="2">Tc1-like transposase DDE domain-containing protein</fullName>
    </recommendedName>
</protein>
<dbReference type="InterPro" id="IPR036397">
    <property type="entry name" value="RNaseH_sf"/>
</dbReference>
<name>A0A0J6FBY2_COCPO</name>
<keyword evidence="1" id="KW-0732">Signal</keyword>
<evidence type="ECO:0000259" key="2">
    <source>
        <dbReference type="Pfam" id="PF13358"/>
    </source>
</evidence>
<reference evidence="3 4" key="1">
    <citation type="submission" date="2007-06" db="EMBL/GenBank/DDBJ databases">
        <title>The Genome Sequence of Coccidioides posadasii RMSCC_3488.</title>
        <authorList>
            <consortium name="Coccidioides Genome Resources Consortium"/>
            <consortium name="The Broad Institute Genome Sequencing Platform"/>
            <person name="Henn M.R."/>
            <person name="Sykes S."/>
            <person name="Young S."/>
            <person name="Jaffe D."/>
            <person name="Berlin A."/>
            <person name="Alvarez P."/>
            <person name="Butler J."/>
            <person name="Gnerre S."/>
            <person name="Grabherr M."/>
            <person name="Mauceli E."/>
            <person name="Brockman W."/>
            <person name="Kodira C."/>
            <person name="Alvarado L."/>
            <person name="Zeng Q."/>
            <person name="Crawford M."/>
            <person name="Antoine C."/>
            <person name="Devon K."/>
            <person name="Galgiani J."/>
            <person name="Orsborn K."/>
            <person name="Lewis M.L."/>
            <person name="Nusbaum C."/>
            <person name="Galagan J."/>
            <person name="Birren B."/>
        </authorList>
    </citation>
    <scope>NUCLEOTIDE SEQUENCE [LARGE SCALE GENOMIC DNA]</scope>
    <source>
        <strain evidence="3 4">RMSCC 3488</strain>
    </source>
</reference>
<feature type="signal peptide" evidence="1">
    <location>
        <begin position="1"/>
        <end position="16"/>
    </location>
</feature>
<dbReference type="Pfam" id="PF13358">
    <property type="entry name" value="DDE_3"/>
    <property type="match status" value="1"/>
</dbReference>
<evidence type="ECO:0000313" key="3">
    <source>
        <dbReference type="EMBL" id="KMM66459.1"/>
    </source>
</evidence>
<dbReference type="VEuPathDB" id="FungiDB:CPAG_02798"/>
<sequence>MLSGLMKLLWFLGIEEEQFMYGEDPQKLMILPVYAGDGRSPQISCFGAALQTAAAKRQAQKELDALNIDREIKAREEWELVNGIHRLRIRPNCGRKPTFKFTVKTGKLVRRGKGGVDWYRYQKEVLLAKLFPFIKECLESRPNTVVLEDGAPAHTHFYQQELYNIHKINRLLWPGNSPDLNMIEPAWMWLK</sequence>
<proteinExistence type="predicted"/>
<dbReference type="EMBL" id="DS268109">
    <property type="protein sequence ID" value="KMM66459.1"/>
    <property type="molecule type" value="Genomic_DNA"/>
</dbReference>
<evidence type="ECO:0000256" key="1">
    <source>
        <dbReference type="SAM" id="SignalP"/>
    </source>
</evidence>
<reference evidence="4" key="2">
    <citation type="journal article" date="2009" name="Genome Res.">
        <title>Comparative genomic analyses of the human fungal pathogens Coccidioides and their relatives.</title>
        <authorList>
            <person name="Sharpton T.J."/>
            <person name="Stajich J.E."/>
            <person name="Rounsley S.D."/>
            <person name="Gardner M.J."/>
            <person name="Wortman J.R."/>
            <person name="Jordar V.S."/>
            <person name="Maiti R."/>
            <person name="Kodira C.D."/>
            <person name="Neafsey D.E."/>
            <person name="Zeng Q."/>
            <person name="Hung C.-Y."/>
            <person name="McMahan C."/>
            <person name="Muszewska A."/>
            <person name="Grynberg M."/>
            <person name="Mandel M.A."/>
            <person name="Kellner E.M."/>
            <person name="Barker B.M."/>
            <person name="Galgiani J.N."/>
            <person name="Orbach M.J."/>
            <person name="Kirkland T.N."/>
            <person name="Cole G.T."/>
            <person name="Henn M.R."/>
            <person name="Birren B.W."/>
            <person name="Taylor J.W."/>
        </authorList>
    </citation>
    <scope>NUCLEOTIDE SEQUENCE [LARGE SCALE GENOMIC DNA]</scope>
    <source>
        <strain evidence="4">RMSCC 3488</strain>
    </source>
</reference>